<dbReference type="Proteomes" id="UP001165122">
    <property type="component" value="Unassembled WGS sequence"/>
</dbReference>
<dbReference type="AlphaFoldDB" id="A0A9W7C6Y7"/>
<feature type="region of interest" description="Disordered" evidence="1">
    <location>
        <begin position="1"/>
        <end position="76"/>
    </location>
</feature>
<keyword evidence="2" id="KW-1133">Transmembrane helix</keyword>
<comment type="caution">
    <text evidence="3">The sequence shown here is derived from an EMBL/GenBank/DDBJ whole genome shotgun (WGS) entry which is preliminary data.</text>
</comment>
<feature type="transmembrane region" description="Helical" evidence="2">
    <location>
        <begin position="326"/>
        <end position="344"/>
    </location>
</feature>
<dbReference type="OrthoDB" id="189012at2759"/>
<reference evidence="4" key="1">
    <citation type="journal article" date="2023" name="Commun. Biol.">
        <title>Genome analysis of Parmales, the sister group of diatoms, reveals the evolutionary specialization of diatoms from phago-mixotrophs to photoautotrophs.</title>
        <authorList>
            <person name="Ban H."/>
            <person name="Sato S."/>
            <person name="Yoshikawa S."/>
            <person name="Yamada K."/>
            <person name="Nakamura Y."/>
            <person name="Ichinomiya M."/>
            <person name="Sato N."/>
            <person name="Blanc-Mathieu R."/>
            <person name="Endo H."/>
            <person name="Kuwata A."/>
            <person name="Ogata H."/>
        </authorList>
    </citation>
    <scope>NUCLEOTIDE SEQUENCE [LARGE SCALE GENOMIC DNA]</scope>
    <source>
        <strain evidence="4">NIES 3700</strain>
    </source>
</reference>
<sequence length="487" mass="54351">MFSKKLSALNDEELTPLSPSHKRHKSKPSSSSFFESNNPPPTSSNNPSSSSSSKLGKQKYAQTHPETPPPKNDIPVAQAQRVPTPLKNWDDVNWSRRPNASVAPTQITAFLCYKKWEVDSGGGKEILTWNGVLELYWDDLPEKAGLLPKFSKTTKQDTSVNDGTQQGVSDGSLKLHIPLKLGGGGINMSDYLKRFKSFPYDSVRIDLLTQFHNPLKDGDKPPYFDLQLNRPNLKNRLNDGQFQHVDWTATRHSNDYAIKKFSYALGHNPTPLWSNPAESLPGILLSLQIARTPNFYVSKGMTPLYLVSFFGLLTYNLEPADLPSRISVLSALFLTVYAIQWVTIERLPRLPFSTILDGVAQSVVTALILTATGACISFRAGRPEGGCSGECGDDFDTAAAEKWDLIFACSVLLYIVGFPFGYHVVYKSKQIEDEHGWTRPWTAGKALANKWFSPVEANSLCTDEEFEDKHNKKFMGEGERIINVDEW</sequence>
<protein>
    <submittedName>
        <fullName evidence="3">Uncharacterized protein</fullName>
    </submittedName>
</protein>
<evidence type="ECO:0000256" key="1">
    <source>
        <dbReference type="SAM" id="MobiDB-lite"/>
    </source>
</evidence>
<evidence type="ECO:0000313" key="3">
    <source>
        <dbReference type="EMBL" id="GMI03333.1"/>
    </source>
</evidence>
<name>A0A9W7C6Y7_9STRA</name>
<dbReference type="EMBL" id="BRXW01000056">
    <property type="protein sequence ID" value="GMI03333.1"/>
    <property type="molecule type" value="Genomic_DNA"/>
</dbReference>
<gene>
    <name evidence="3" type="ORF">TrLO_g13974</name>
</gene>
<accession>A0A9W7C6Y7</accession>
<evidence type="ECO:0000313" key="4">
    <source>
        <dbReference type="Proteomes" id="UP001165122"/>
    </source>
</evidence>
<keyword evidence="2" id="KW-0472">Membrane</keyword>
<keyword evidence="2" id="KW-0812">Transmembrane</keyword>
<feature type="compositionally biased region" description="Low complexity" evidence="1">
    <location>
        <begin position="28"/>
        <end position="54"/>
    </location>
</feature>
<organism evidence="3 4">
    <name type="scientific">Triparma laevis f. longispina</name>
    <dbReference type="NCBI Taxonomy" id="1714387"/>
    <lineage>
        <taxon>Eukaryota</taxon>
        <taxon>Sar</taxon>
        <taxon>Stramenopiles</taxon>
        <taxon>Ochrophyta</taxon>
        <taxon>Bolidophyceae</taxon>
        <taxon>Parmales</taxon>
        <taxon>Triparmaceae</taxon>
        <taxon>Triparma</taxon>
    </lineage>
</organism>
<evidence type="ECO:0000256" key="2">
    <source>
        <dbReference type="SAM" id="Phobius"/>
    </source>
</evidence>
<dbReference type="Gene3D" id="1.20.58.390">
    <property type="entry name" value="Neurotransmitter-gated ion-channel transmembrane domain"/>
    <property type="match status" value="1"/>
</dbReference>
<feature type="transmembrane region" description="Helical" evidence="2">
    <location>
        <begin position="295"/>
        <end position="314"/>
    </location>
</feature>
<proteinExistence type="predicted"/>
<keyword evidence="4" id="KW-1185">Reference proteome</keyword>
<feature type="transmembrane region" description="Helical" evidence="2">
    <location>
        <begin position="405"/>
        <end position="425"/>
    </location>
</feature>
<dbReference type="InterPro" id="IPR038050">
    <property type="entry name" value="Neuro_actylchol_rec"/>
</dbReference>